<evidence type="ECO:0000256" key="1">
    <source>
        <dbReference type="SAM" id="MobiDB-lite"/>
    </source>
</evidence>
<name>A0ABN7ANG8_9HEMI</name>
<evidence type="ECO:0000313" key="2">
    <source>
        <dbReference type="EMBL" id="BES91927.1"/>
    </source>
</evidence>
<feature type="compositionally biased region" description="Basic and acidic residues" evidence="1">
    <location>
        <begin position="70"/>
        <end position="82"/>
    </location>
</feature>
<dbReference type="Proteomes" id="UP001307889">
    <property type="component" value="Chromosome 3"/>
</dbReference>
<proteinExistence type="predicted"/>
<evidence type="ECO:0000313" key="3">
    <source>
        <dbReference type="Proteomes" id="UP001307889"/>
    </source>
</evidence>
<organism evidence="2 3">
    <name type="scientific">Nesidiocoris tenuis</name>
    <dbReference type="NCBI Taxonomy" id="355587"/>
    <lineage>
        <taxon>Eukaryota</taxon>
        <taxon>Metazoa</taxon>
        <taxon>Ecdysozoa</taxon>
        <taxon>Arthropoda</taxon>
        <taxon>Hexapoda</taxon>
        <taxon>Insecta</taxon>
        <taxon>Pterygota</taxon>
        <taxon>Neoptera</taxon>
        <taxon>Paraneoptera</taxon>
        <taxon>Hemiptera</taxon>
        <taxon>Heteroptera</taxon>
        <taxon>Panheteroptera</taxon>
        <taxon>Cimicomorpha</taxon>
        <taxon>Miridae</taxon>
        <taxon>Dicyphina</taxon>
        <taxon>Nesidiocoris</taxon>
    </lineage>
</organism>
<protein>
    <submittedName>
        <fullName evidence="2">Uncharacterized protein</fullName>
    </submittedName>
</protein>
<gene>
    <name evidence="2" type="ORF">NTJ_04735</name>
</gene>
<feature type="region of interest" description="Disordered" evidence="1">
    <location>
        <begin position="67"/>
        <end position="89"/>
    </location>
</feature>
<keyword evidence="3" id="KW-1185">Reference proteome</keyword>
<accession>A0ABN7ANG8</accession>
<reference evidence="2 3" key="1">
    <citation type="submission" date="2023-09" db="EMBL/GenBank/DDBJ databases">
        <title>Nesidiocoris tenuis whole genome shotgun sequence.</title>
        <authorList>
            <person name="Shibata T."/>
            <person name="Shimoda M."/>
            <person name="Kobayashi T."/>
            <person name="Uehara T."/>
        </authorList>
    </citation>
    <scope>NUCLEOTIDE SEQUENCE [LARGE SCALE GENOMIC DNA]</scope>
    <source>
        <strain evidence="2 3">Japan</strain>
    </source>
</reference>
<sequence>MPPLHVTVGRPLCRCYGHWRKRRFSDRAKDGCRIGGPVWQGSGAPRGRRSRNLLSLSCVTAFLGVGDQRGCSDEAKDRRGSREGPLGPRRAFPTVLALSYGKKVQRFAEKTHLHHLVLPRLAT</sequence>
<dbReference type="EMBL" id="AP028911">
    <property type="protein sequence ID" value="BES91927.1"/>
    <property type="molecule type" value="Genomic_DNA"/>
</dbReference>